<dbReference type="InParanoid" id="A0A2P5IAG3"/>
<evidence type="ECO:0000313" key="3">
    <source>
        <dbReference type="Proteomes" id="UP000094444"/>
    </source>
</evidence>
<dbReference type="AlphaFoldDB" id="A0A2P5IAG3"/>
<accession>A0A2P5IAG3</accession>
<dbReference type="EMBL" id="MAVT02000109">
    <property type="protein sequence ID" value="POS79500.1"/>
    <property type="molecule type" value="Genomic_DNA"/>
</dbReference>
<keyword evidence="3" id="KW-1185">Reference proteome</keyword>
<protein>
    <submittedName>
        <fullName evidence="2">Uncharacterized protein</fullName>
    </submittedName>
</protein>
<evidence type="ECO:0000256" key="1">
    <source>
        <dbReference type="SAM" id="MobiDB-lite"/>
    </source>
</evidence>
<gene>
    <name evidence="2" type="ORF">DHEL01_v202101</name>
</gene>
<feature type="region of interest" description="Disordered" evidence="1">
    <location>
        <begin position="108"/>
        <end position="174"/>
    </location>
</feature>
<organism evidence="2 3">
    <name type="scientific">Diaporthe helianthi</name>
    <dbReference type="NCBI Taxonomy" id="158607"/>
    <lineage>
        <taxon>Eukaryota</taxon>
        <taxon>Fungi</taxon>
        <taxon>Dikarya</taxon>
        <taxon>Ascomycota</taxon>
        <taxon>Pezizomycotina</taxon>
        <taxon>Sordariomycetes</taxon>
        <taxon>Sordariomycetidae</taxon>
        <taxon>Diaporthales</taxon>
        <taxon>Diaporthaceae</taxon>
        <taxon>Diaporthe</taxon>
    </lineage>
</organism>
<comment type="caution">
    <text evidence="2">The sequence shown here is derived from an EMBL/GenBank/DDBJ whole genome shotgun (WGS) entry which is preliminary data.</text>
</comment>
<evidence type="ECO:0000313" key="2">
    <source>
        <dbReference type="EMBL" id="POS79500.1"/>
    </source>
</evidence>
<proteinExistence type="predicted"/>
<name>A0A2P5IAG3_DIAHE</name>
<dbReference type="Proteomes" id="UP000094444">
    <property type="component" value="Unassembled WGS sequence"/>
</dbReference>
<reference evidence="2" key="1">
    <citation type="submission" date="2017-09" db="EMBL/GenBank/DDBJ databases">
        <title>Polyketide synthases of a Diaporthe helianthi virulent isolate.</title>
        <authorList>
            <person name="Baroncelli R."/>
        </authorList>
    </citation>
    <scope>NUCLEOTIDE SEQUENCE [LARGE SCALE GENOMIC DNA]</scope>
    <source>
        <strain evidence="2">7/96</strain>
    </source>
</reference>
<sequence>MHGAIALRDSISTLRTSLNQSGTLACLGGDDTRNGWGQTAGLQIGGAWASRAAQGREPMETRLWGLAQAHVRLARYHGTSTAMSSKLTPYVPGASPPRRLAEVCLNKQSKRQSVRGQAKAGANTRGGSSPMFGEITASGLMDGDGRWPQCRPPEPTAGRSEAADSSPPDDFLYLGASSRADDYTMVGIIRTGTGQGPGKVIPEYTQYFCCRGQNVSEHEPQKQAPPPLRRSQCLQWQIEMLRCDSVARGIMNTNSTSKDVWVNGRLQEVSPPSTDTHLPCVVEVRGLQEHMCMQSIKQREHGAEWNRTS</sequence>